<proteinExistence type="predicted"/>
<reference evidence="1 2" key="1">
    <citation type="submission" date="2019-11" db="EMBL/GenBank/DDBJ databases">
        <title>Characterisation of Fundicoccus ignavus gen. nov. sp. nov., a novel genus of the family Aerococcaceae isolated from bulk tank milk.</title>
        <authorList>
            <person name="Siebert A."/>
            <person name="Huptas C."/>
            <person name="Wenning M."/>
            <person name="Scherer S."/>
            <person name="Doll E.V."/>
        </authorList>
    </citation>
    <scope>NUCLEOTIDE SEQUENCE [LARGE SCALE GENOMIC DNA]</scope>
    <source>
        <strain evidence="1 2">DSM 109653</strain>
    </source>
</reference>
<dbReference type="Proteomes" id="UP000469870">
    <property type="component" value="Unassembled WGS sequence"/>
</dbReference>
<dbReference type="InterPro" id="IPR028082">
    <property type="entry name" value="Peripla_BP_I"/>
</dbReference>
<dbReference type="EMBL" id="WJQR01000006">
    <property type="protein sequence ID" value="MRI81848.1"/>
    <property type="molecule type" value="Genomic_DNA"/>
</dbReference>
<gene>
    <name evidence="1" type="ORF">GIY11_07430</name>
</gene>
<evidence type="ECO:0000313" key="2">
    <source>
        <dbReference type="Proteomes" id="UP000469870"/>
    </source>
</evidence>
<dbReference type="AlphaFoldDB" id="A0A844BNT4"/>
<comment type="caution">
    <text evidence="1">The sequence shown here is derived from an EMBL/GenBank/DDBJ whole genome shotgun (WGS) entry which is preliminary data.</text>
</comment>
<name>A0A844BNT4_9LACT</name>
<evidence type="ECO:0000313" key="1">
    <source>
        <dbReference type="EMBL" id="MRI81848.1"/>
    </source>
</evidence>
<dbReference type="SUPFAM" id="SSF53822">
    <property type="entry name" value="Periplasmic binding protein-like I"/>
    <property type="match status" value="1"/>
</dbReference>
<organism evidence="1 2">
    <name type="scientific">Fundicoccus ignavus</name>
    <dbReference type="NCBI Taxonomy" id="2664442"/>
    <lineage>
        <taxon>Bacteria</taxon>
        <taxon>Bacillati</taxon>
        <taxon>Bacillota</taxon>
        <taxon>Bacilli</taxon>
        <taxon>Lactobacillales</taxon>
        <taxon>Aerococcaceae</taxon>
        <taxon>Fundicoccus</taxon>
    </lineage>
</organism>
<protein>
    <submittedName>
        <fullName evidence="1">Uncharacterized protein</fullName>
    </submittedName>
</protein>
<sequence length="83" mass="9511">MNEWIEDEYDNNVYAMTGWIAGQFFTEGLERLEGEEVTWDSYMTALESEPIKNPFGGIIDYSNGSRMGTQEMNLSKIAGEDTW</sequence>
<dbReference type="Gene3D" id="3.40.50.2300">
    <property type="match status" value="1"/>
</dbReference>
<dbReference type="RefSeq" id="WP_153862064.1">
    <property type="nucleotide sequence ID" value="NZ_WJQR01000006.1"/>
</dbReference>
<accession>A0A844BNT4</accession>